<gene>
    <name evidence="2" type="ORF">O6P43_011628</name>
</gene>
<sequence>MRSENYAVPLIEKKDQEGQSQVLSAALEIAGEENVEGDSRFHALVAIGSLMLEGLVKKIALDFDVENIAKVAKGSKDIKIAVVGADIELLTKQN</sequence>
<dbReference type="InterPro" id="IPR011989">
    <property type="entry name" value="ARM-like"/>
</dbReference>
<feature type="domain" description="PUL" evidence="1">
    <location>
        <begin position="5"/>
        <end position="85"/>
    </location>
</feature>
<dbReference type="Pfam" id="PF08324">
    <property type="entry name" value="PUL"/>
    <property type="match status" value="1"/>
</dbReference>
<evidence type="ECO:0000313" key="3">
    <source>
        <dbReference type="Proteomes" id="UP001163823"/>
    </source>
</evidence>
<protein>
    <submittedName>
        <fullName evidence="2">Phospholipase A-2-activating protein-like</fullName>
    </submittedName>
</protein>
<evidence type="ECO:0000259" key="1">
    <source>
        <dbReference type="Pfam" id="PF08324"/>
    </source>
</evidence>
<evidence type="ECO:0000313" key="2">
    <source>
        <dbReference type="EMBL" id="KAJ7967359.1"/>
    </source>
</evidence>
<keyword evidence="3" id="KW-1185">Reference proteome</keyword>
<proteinExistence type="predicted"/>
<name>A0AAD7LZV6_QUISA</name>
<dbReference type="AlphaFoldDB" id="A0AAD7LZV6"/>
<organism evidence="2 3">
    <name type="scientific">Quillaja saponaria</name>
    <name type="common">Soap bark tree</name>
    <dbReference type="NCBI Taxonomy" id="32244"/>
    <lineage>
        <taxon>Eukaryota</taxon>
        <taxon>Viridiplantae</taxon>
        <taxon>Streptophyta</taxon>
        <taxon>Embryophyta</taxon>
        <taxon>Tracheophyta</taxon>
        <taxon>Spermatophyta</taxon>
        <taxon>Magnoliopsida</taxon>
        <taxon>eudicotyledons</taxon>
        <taxon>Gunneridae</taxon>
        <taxon>Pentapetalae</taxon>
        <taxon>rosids</taxon>
        <taxon>fabids</taxon>
        <taxon>Fabales</taxon>
        <taxon>Quillajaceae</taxon>
        <taxon>Quillaja</taxon>
    </lineage>
</organism>
<dbReference type="Proteomes" id="UP001163823">
    <property type="component" value="Chromosome 5"/>
</dbReference>
<dbReference type="Gene3D" id="1.25.10.10">
    <property type="entry name" value="Leucine-rich Repeat Variant"/>
    <property type="match status" value="1"/>
</dbReference>
<comment type="caution">
    <text evidence="2">The sequence shown here is derived from an EMBL/GenBank/DDBJ whole genome shotgun (WGS) entry which is preliminary data.</text>
</comment>
<reference evidence="2" key="1">
    <citation type="journal article" date="2023" name="Science">
        <title>Elucidation of the pathway for biosynthesis of saponin adjuvants from the soapbark tree.</title>
        <authorList>
            <person name="Reed J."/>
            <person name="Orme A."/>
            <person name="El-Demerdash A."/>
            <person name="Owen C."/>
            <person name="Martin L.B.B."/>
            <person name="Misra R.C."/>
            <person name="Kikuchi S."/>
            <person name="Rejzek M."/>
            <person name="Martin A.C."/>
            <person name="Harkess A."/>
            <person name="Leebens-Mack J."/>
            <person name="Louveau T."/>
            <person name="Stephenson M.J."/>
            <person name="Osbourn A."/>
        </authorList>
    </citation>
    <scope>NUCLEOTIDE SEQUENCE</scope>
    <source>
        <strain evidence="2">S10</strain>
    </source>
</reference>
<accession>A0AAD7LZV6</accession>
<dbReference type="EMBL" id="JARAOO010000005">
    <property type="protein sequence ID" value="KAJ7967359.1"/>
    <property type="molecule type" value="Genomic_DNA"/>
</dbReference>
<dbReference type="KEGG" id="qsa:O6P43_011628"/>
<dbReference type="InterPro" id="IPR013535">
    <property type="entry name" value="PUL_dom"/>
</dbReference>